<keyword evidence="7 9" id="KW-1133">Transmembrane helix</keyword>
<dbReference type="Gene3D" id="3.40.50.300">
    <property type="entry name" value="P-loop containing nucleotide triphosphate hydrolases"/>
    <property type="match status" value="1"/>
</dbReference>
<dbReference type="PROSITE" id="PS50929">
    <property type="entry name" value="ABC_TM1F"/>
    <property type="match status" value="1"/>
</dbReference>
<dbReference type="SMART" id="SM00382">
    <property type="entry name" value="AAA"/>
    <property type="match status" value="1"/>
</dbReference>
<dbReference type="InterPro" id="IPR003439">
    <property type="entry name" value="ABC_transporter-like_ATP-bd"/>
</dbReference>
<keyword evidence="6 12" id="KW-0067">ATP-binding</keyword>
<evidence type="ECO:0000256" key="3">
    <source>
        <dbReference type="ARBA" id="ARBA00022475"/>
    </source>
</evidence>
<dbReference type="InterPro" id="IPR039421">
    <property type="entry name" value="Type_1_exporter"/>
</dbReference>
<evidence type="ECO:0000256" key="2">
    <source>
        <dbReference type="ARBA" id="ARBA00022448"/>
    </source>
</evidence>
<keyword evidence="5" id="KW-0547">Nucleotide-binding</keyword>
<dbReference type="Proteomes" id="UP000195437">
    <property type="component" value="Chromosome"/>
</dbReference>
<keyword evidence="4 9" id="KW-0812">Transmembrane</keyword>
<dbReference type="PROSITE" id="PS00211">
    <property type="entry name" value="ABC_TRANSPORTER_1"/>
    <property type="match status" value="1"/>
</dbReference>
<evidence type="ECO:0000259" key="11">
    <source>
        <dbReference type="PROSITE" id="PS50929"/>
    </source>
</evidence>
<comment type="subcellular location">
    <subcellularLocation>
        <location evidence="1">Cell membrane</location>
        <topology evidence="1">Multi-pass membrane protein</topology>
    </subcellularLocation>
</comment>
<dbReference type="EMBL" id="CP021434">
    <property type="protein sequence ID" value="ARU62237.1"/>
    <property type="molecule type" value="Genomic_DNA"/>
</dbReference>
<keyword evidence="2" id="KW-0813">Transport</keyword>
<feature type="domain" description="ABC transporter" evidence="10">
    <location>
        <begin position="349"/>
        <end position="589"/>
    </location>
</feature>
<evidence type="ECO:0000256" key="8">
    <source>
        <dbReference type="ARBA" id="ARBA00023136"/>
    </source>
</evidence>
<evidence type="ECO:0000256" key="4">
    <source>
        <dbReference type="ARBA" id="ARBA00022692"/>
    </source>
</evidence>
<feature type="transmembrane region" description="Helical" evidence="9">
    <location>
        <begin position="253"/>
        <end position="277"/>
    </location>
</feature>
<proteinExistence type="predicted"/>
<protein>
    <submittedName>
        <fullName evidence="12">ABC transporter ATP-binding protein</fullName>
    </submittedName>
</protein>
<dbReference type="PANTHER" id="PTHR43394">
    <property type="entry name" value="ATP-DEPENDENT PERMEASE MDL1, MITOCHONDRIAL"/>
    <property type="match status" value="1"/>
</dbReference>
<feature type="transmembrane region" description="Helical" evidence="9">
    <location>
        <begin position="168"/>
        <end position="187"/>
    </location>
</feature>
<dbReference type="PANTHER" id="PTHR43394:SF1">
    <property type="entry name" value="ATP-BINDING CASSETTE SUB-FAMILY B MEMBER 10, MITOCHONDRIAL"/>
    <property type="match status" value="1"/>
</dbReference>
<dbReference type="Pfam" id="PF00005">
    <property type="entry name" value="ABC_tran"/>
    <property type="match status" value="1"/>
</dbReference>
<feature type="transmembrane region" description="Helical" evidence="9">
    <location>
        <begin position="21"/>
        <end position="42"/>
    </location>
</feature>
<accession>A0A1Y0IP16</accession>
<evidence type="ECO:0000313" key="13">
    <source>
        <dbReference type="Proteomes" id="UP000195437"/>
    </source>
</evidence>
<evidence type="ECO:0000256" key="9">
    <source>
        <dbReference type="SAM" id="Phobius"/>
    </source>
</evidence>
<evidence type="ECO:0000256" key="6">
    <source>
        <dbReference type="ARBA" id="ARBA00022840"/>
    </source>
</evidence>
<organism evidence="12 13">
    <name type="scientific">Tumebacillus avium</name>
    <dbReference type="NCBI Taxonomy" id="1903704"/>
    <lineage>
        <taxon>Bacteria</taxon>
        <taxon>Bacillati</taxon>
        <taxon>Bacillota</taxon>
        <taxon>Bacilli</taxon>
        <taxon>Bacillales</taxon>
        <taxon>Alicyclobacillaceae</taxon>
        <taxon>Tumebacillus</taxon>
    </lineage>
</organism>
<dbReference type="KEGG" id="tum:CBW65_15400"/>
<dbReference type="FunFam" id="3.40.50.300:FF:000221">
    <property type="entry name" value="Multidrug ABC transporter ATP-binding protein"/>
    <property type="match status" value="1"/>
</dbReference>
<feature type="domain" description="ABC transmembrane type-1" evidence="11">
    <location>
        <begin position="24"/>
        <end position="313"/>
    </location>
</feature>
<keyword evidence="3" id="KW-1003">Cell membrane</keyword>
<evidence type="ECO:0000256" key="1">
    <source>
        <dbReference type="ARBA" id="ARBA00004651"/>
    </source>
</evidence>
<dbReference type="SUPFAM" id="SSF90123">
    <property type="entry name" value="ABC transporter transmembrane region"/>
    <property type="match status" value="1"/>
</dbReference>
<feature type="transmembrane region" description="Helical" evidence="9">
    <location>
        <begin position="62"/>
        <end position="83"/>
    </location>
</feature>
<feature type="transmembrane region" description="Helical" evidence="9">
    <location>
        <begin position="144"/>
        <end position="162"/>
    </location>
</feature>
<dbReference type="InterPro" id="IPR017871">
    <property type="entry name" value="ABC_transporter-like_CS"/>
</dbReference>
<name>A0A1Y0IP16_9BACL</name>
<dbReference type="Gene3D" id="1.20.1560.10">
    <property type="entry name" value="ABC transporter type 1, transmembrane domain"/>
    <property type="match status" value="1"/>
</dbReference>
<evidence type="ECO:0000256" key="7">
    <source>
        <dbReference type="ARBA" id="ARBA00022989"/>
    </source>
</evidence>
<sequence length="595" mass="67602">MKMKNSELLKAFRYVWKNQRIWVLFSALISLFMGLIPITNLWVVKELINEVAAVLGGAKQEYTASFLLLLAQFALLFVSSAVLKGQELLDKQTEIKLDHDLQQMVMQKTSSAPLAFYDVPAFHDTIERVYTGHGIRFMQPVKNIFEIGRYFTTLLSFFAFLLSVHWGLVLVSLAGSIPVLLVLVRFGNQRFHLRFHQTPLAREASYLKHLLIDRQAAKEVRLFQMKEFLLRGWSDKYRKNSQELLKLTRREKLAMIGMDGLTALFYVSAAGLIIWLARTTKVTIGDFVALGQAVQGTQGAMNGIVTHLARIHETRLYIREFFQFIELDLSAYEIKRGTAPFPRPLETGITVDNLSFCYPGSERYTLRNVSFSISPGERIAIVGENGSGKTTLVKCLMGLYRLSEGQIRFDGLPLEEIGESEFFRNLTVIFQDFMHYDFTVRENISIGQLEAAADLERVKRAAQKSGADRFVQRMADGYDTYLGRSFRDGEDLSGGQWQKVALARALFSDGQVIILDEPTAALDPRAEMEVFQKFDQLTQNSTAVFISHRMAAARMADRILVMKDGALLESGSHEELMALGGEYQRMYDMQAKWYV</sequence>
<dbReference type="OrthoDB" id="9806127at2"/>
<evidence type="ECO:0000256" key="5">
    <source>
        <dbReference type="ARBA" id="ARBA00022741"/>
    </source>
</evidence>
<evidence type="ECO:0000259" key="10">
    <source>
        <dbReference type="PROSITE" id="PS50893"/>
    </source>
</evidence>
<dbReference type="AlphaFoldDB" id="A0A1Y0IP16"/>
<gene>
    <name evidence="12" type="ORF">CBW65_15400</name>
</gene>
<dbReference type="InterPro" id="IPR036640">
    <property type="entry name" value="ABC1_TM_sf"/>
</dbReference>
<reference evidence="13" key="1">
    <citation type="submission" date="2017-05" db="EMBL/GenBank/DDBJ databases">
        <authorList>
            <person name="Sung H."/>
        </authorList>
    </citation>
    <scope>NUCLEOTIDE SEQUENCE [LARGE SCALE GENOMIC DNA]</scope>
    <source>
        <strain evidence="13">AR23208</strain>
    </source>
</reference>
<evidence type="ECO:0000313" key="12">
    <source>
        <dbReference type="EMBL" id="ARU62237.1"/>
    </source>
</evidence>
<dbReference type="InterPro" id="IPR027417">
    <property type="entry name" value="P-loop_NTPase"/>
</dbReference>
<dbReference type="Pfam" id="PF00664">
    <property type="entry name" value="ABC_membrane"/>
    <property type="match status" value="1"/>
</dbReference>
<dbReference type="GO" id="GO:0016887">
    <property type="term" value="F:ATP hydrolysis activity"/>
    <property type="evidence" value="ECO:0007669"/>
    <property type="project" value="InterPro"/>
</dbReference>
<dbReference type="InterPro" id="IPR003593">
    <property type="entry name" value="AAA+_ATPase"/>
</dbReference>
<dbReference type="GO" id="GO:0005886">
    <property type="term" value="C:plasma membrane"/>
    <property type="evidence" value="ECO:0007669"/>
    <property type="project" value="UniProtKB-SubCell"/>
</dbReference>
<dbReference type="PROSITE" id="PS50893">
    <property type="entry name" value="ABC_TRANSPORTER_2"/>
    <property type="match status" value="1"/>
</dbReference>
<keyword evidence="8 9" id="KW-0472">Membrane</keyword>
<keyword evidence="13" id="KW-1185">Reference proteome</keyword>
<dbReference type="GO" id="GO:0005524">
    <property type="term" value="F:ATP binding"/>
    <property type="evidence" value="ECO:0007669"/>
    <property type="project" value="UniProtKB-KW"/>
</dbReference>
<dbReference type="InterPro" id="IPR011527">
    <property type="entry name" value="ABC1_TM_dom"/>
</dbReference>
<dbReference type="GO" id="GO:0015421">
    <property type="term" value="F:ABC-type oligopeptide transporter activity"/>
    <property type="evidence" value="ECO:0007669"/>
    <property type="project" value="TreeGrafter"/>
</dbReference>
<dbReference type="SUPFAM" id="SSF52540">
    <property type="entry name" value="P-loop containing nucleoside triphosphate hydrolases"/>
    <property type="match status" value="1"/>
</dbReference>